<name>A0ABR7Q159_9BURK</name>
<evidence type="ECO:0000313" key="3">
    <source>
        <dbReference type="Proteomes" id="UP000736373"/>
    </source>
</evidence>
<comment type="caution">
    <text evidence="2">The sequence shown here is derived from an EMBL/GenBank/DDBJ whole genome shotgun (WGS) entry which is preliminary data.</text>
</comment>
<protein>
    <submittedName>
        <fullName evidence="2">DUF2934 domain-containing protein</fullName>
    </submittedName>
</protein>
<dbReference type="InterPro" id="IPR021327">
    <property type="entry name" value="DUF2934"/>
</dbReference>
<accession>A0ABR7Q159</accession>
<dbReference type="RefSeq" id="WP_187639129.1">
    <property type="nucleotide sequence ID" value="NZ_VZQQ01000089.1"/>
</dbReference>
<feature type="region of interest" description="Disordered" evidence="1">
    <location>
        <begin position="1"/>
        <end position="64"/>
    </location>
</feature>
<evidence type="ECO:0000256" key="1">
    <source>
        <dbReference type="SAM" id="MobiDB-lite"/>
    </source>
</evidence>
<keyword evidence="3" id="KW-1185">Reference proteome</keyword>
<sequence>MDNDSREEKIRERAYQLWEKDGSPEGRADEYWEQARFQIDEEESEADGNGDGPKGRLPGVTKTG</sequence>
<feature type="compositionally biased region" description="Basic and acidic residues" evidence="1">
    <location>
        <begin position="1"/>
        <end position="30"/>
    </location>
</feature>
<organism evidence="2 3">
    <name type="scientific">Paraburkholderia podalyriae</name>
    <dbReference type="NCBI Taxonomy" id="1938811"/>
    <lineage>
        <taxon>Bacteria</taxon>
        <taxon>Pseudomonadati</taxon>
        <taxon>Pseudomonadota</taxon>
        <taxon>Betaproteobacteria</taxon>
        <taxon>Burkholderiales</taxon>
        <taxon>Burkholderiaceae</taxon>
        <taxon>Paraburkholderia</taxon>
    </lineage>
</organism>
<proteinExistence type="predicted"/>
<dbReference type="Pfam" id="PF11154">
    <property type="entry name" value="DUF2934"/>
    <property type="match status" value="1"/>
</dbReference>
<dbReference type="EMBL" id="VZQQ01000089">
    <property type="protein sequence ID" value="MBC8752259.1"/>
    <property type="molecule type" value="Genomic_DNA"/>
</dbReference>
<gene>
    <name evidence="2" type="ORF">F6X42_39285</name>
</gene>
<evidence type="ECO:0000313" key="2">
    <source>
        <dbReference type="EMBL" id="MBC8752259.1"/>
    </source>
</evidence>
<reference evidence="2 3" key="1">
    <citation type="submission" date="2019-09" db="EMBL/GenBank/DDBJ databases">
        <title>Paraburkholderia podalyriae sp. nov., A South African Podalyria-associated rhizobium.</title>
        <authorList>
            <person name="Mavima L."/>
            <person name="Beukes C.W."/>
            <person name="Palmer M."/>
            <person name="De Meyer S.E."/>
            <person name="James E.K."/>
            <person name="Maluk M."/>
            <person name="Avontuur J.R."/>
            <person name="Chan W.Y."/>
            <person name="Venter S.N."/>
            <person name="Steenkamp E.T."/>
        </authorList>
    </citation>
    <scope>NUCLEOTIDE SEQUENCE [LARGE SCALE GENOMIC DNA]</scope>
    <source>
        <strain evidence="2 3">WC7.3b</strain>
    </source>
</reference>
<dbReference type="Proteomes" id="UP000736373">
    <property type="component" value="Unassembled WGS sequence"/>
</dbReference>